<feature type="transmembrane region" description="Helical" evidence="8">
    <location>
        <begin position="54"/>
        <end position="72"/>
    </location>
</feature>
<evidence type="ECO:0000259" key="9">
    <source>
        <dbReference type="Pfam" id="PF13231"/>
    </source>
</evidence>
<feature type="transmembrane region" description="Helical" evidence="8">
    <location>
        <begin position="206"/>
        <end position="232"/>
    </location>
</feature>
<evidence type="ECO:0000313" key="11">
    <source>
        <dbReference type="Proteomes" id="UP000291822"/>
    </source>
</evidence>
<feature type="transmembrane region" description="Helical" evidence="8">
    <location>
        <begin position="467"/>
        <end position="489"/>
    </location>
</feature>
<proteinExistence type="predicted"/>
<dbReference type="PANTHER" id="PTHR33908">
    <property type="entry name" value="MANNOSYLTRANSFERASE YKCB-RELATED"/>
    <property type="match status" value="1"/>
</dbReference>
<dbReference type="PANTHER" id="PTHR33908:SF3">
    <property type="entry name" value="UNDECAPRENYL PHOSPHATE-ALPHA-4-AMINO-4-DEOXY-L-ARABINOSE ARABINOSYL TRANSFERASE"/>
    <property type="match status" value="1"/>
</dbReference>
<feature type="transmembrane region" description="Helical" evidence="8">
    <location>
        <begin position="156"/>
        <end position="174"/>
    </location>
</feature>
<dbReference type="GO" id="GO:0005886">
    <property type="term" value="C:plasma membrane"/>
    <property type="evidence" value="ECO:0007669"/>
    <property type="project" value="UniProtKB-SubCell"/>
</dbReference>
<keyword evidence="7 8" id="KW-0472">Membrane</keyword>
<dbReference type="Pfam" id="PF13231">
    <property type="entry name" value="PMT_2"/>
    <property type="match status" value="1"/>
</dbReference>
<dbReference type="EMBL" id="SJTG01000003">
    <property type="protein sequence ID" value="TCI08819.1"/>
    <property type="molecule type" value="Genomic_DNA"/>
</dbReference>
<feature type="transmembrane region" description="Helical" evidence="8">
    <location>
        <begin position="399"/>
        <end position="422"/>
    </location>
</feature>
<reference evidence="10 11" key="1">
    <citation type="submission" date="2019-02" db="EMBL/GenBank/DDBJ databases">
        <title>Dyella amyloliquefaciens sp. nov., isolated from forest soil.</title>
        <authorList>
            <person name="Gao Z.-H."/>
            <person name="Qiu L.-H."/>
        </authorList>
    </citation>
    <scope>NUCLEOTIDE SEQUENCE [LARGE SCALE GENOMIC DNA]</scope>
    <source>
        <strain evidence="10 11">KACC 12747</strain>
    </source>
</reference>
<accession>A0A4R0YJY1</accession>
<feature type="domain" description="Glycosyltransferase RgtA/B/C/D-like" evidence="9">
    <location>
        <begin position="106"/>
        <end position="268"/>
    </location>
</feature>
<feature type="transmembrane region" description="Helical" evidence="8">
    <location>
        <begin position="345"/>
        <end position="364"/>
    </location>
</feature>
<feature type="transmembrane region" description="Helical" evidence="8">
    <location>
        <begin position="442"/>
        <end position="460"/>
    </location>
</feature>
<protein>
    <submittedName>
        <fullName evidence="10">Glycosyltransferase family 39 protein</fullName>
    </submittedName>
</protein>
<dbReference type="Proteomes" id="UP000291822">
    <property type="component" value="Unassembled WGS sequence"/>
</dbReference>
<feature type="transmembrane region" description="Helical" evidence="8">
    <location>
        <begin position="253"/>
        <end position="277"/>
    </location>
</feature>
<dbReference type="InterPro" id="IPR050297">
    <property type="entry name" value="LipidA_mod_glycosyltrf_83"/>
</dbReference>
<dbReference type="AlphaFoldDB" id="A0A4R0YJY1"/>
<dbReference type="GO" id="GO:0010041">
    <property type="term" value="P:response to iron(III) ion"/>
    <property type="evidence" value="ECO:0007669"/>
    <property type="project" value="TreeGrafter"/>
</dbReference>
<sequence length="616" mass="68454">MTQGGETPDLLPPTTVDAFPAQAPAAEPAADGQRNVSSSAQLAPTLRRERLERWLLLLGALLLLGLGIGLRGPTPSDEPRFALVAHQMVASGNWLIPHRGADWYSDKPPTFMAMQALSYVLSGHWWVAFLLPSLLCSLGTLWLVYDLARRLWGHRVGLWAGLALLCTVQFVFQARRGQIDPTVTFFVTLANYGLLRHFLLGPDWRAFWLGCFAAGLGVITKGIGVLAFLLLLPWLLARRQQWRHLSAIEWRALPWLGGVAAFVAAIALWLVPLLFYVQAHDSVTARNYLNDIFFNQTVHRYVHPWNSFQPPWFYLEVIFTSWLPLSLALPGLLPAWRRSLRERDARFLLPLAWAVLVIVFFSLTRAKRDVYIMPALPLLVLAAAPFLEGIMQRRWAQWTAIGFVLVLGLASLGIGANALLLHSASAARFAAARQLGDQAPRLWWMFVAMGAWLVLSVLVFRRRRAAAALLAGLSGVWLVWGLAAAPLLARASSPAPLVARVEQAIGPDAQLALVAWKEELPLAFERKVTDFGFMTPWHSQLSESIRWQQQGPADRWVLILADVMAPCIDRAATLDMGVTSGRDWRLYRLDAVAPACRDGNVPVGAVEDWGGIDSRR</sequence>
<comment type="caution">
    <text evidence="10">The sequence shown here is derived from an EMBL/GenBank/DDBJ whole genome shotgun (WGS) entry which is preliminary data.</text>
</comment>
<keyword evidence="3" id="KW-0328">Glycosyltransferase</keyword>
<gene>
    <name evidence="10" type="ORF">EZM97_21435</name>
</gene>
<keyword evidence="4 10" id="KW-0808">Transferase</keyword>
<dbReference type="InterPro" id="IPR038731">
    <property type="entry name" value="RgtA/B/C-like"/>
</dbReference>
<evidence type="ECO:0000256" key="6">
    <source>
        <dbReference type="ARBA" id="ARBA00022989"/>
    </source>
</evidence>
<dbReference type="GO" id="GO:0016763">
    <property type="term" value="F:pentosyltransferase activity"/>
    <property type="evidence" value="ECO:0007669"/>
    <property type="project" value="TreeGrafter"/>
</dbReference>
<evidence type="ECO:0000256" key="7">
    <source>
        <dbReference type="ARBA" id="ARBA00023136"/>
    </source>
</evidence>
<evidence type="ECO:0000256" key="2">
    <source>
        <dbReference type="ARBA" id="ARBA00022475"/>
    </source>
</evidence>
<evidence type="ECO:0000256" key="3">
    <source>
        <dbReference type="ARBA" id="ARBA00022676"/>
    </source>
</evidence>
<feature type="transmembrane region" description="Helical" evidence="8">
    <location>
        <begin position="124"/>
        <end position="144"/>
    </location>
</feature>
<name>A0A4R0YJY1_9GAMM</name>
<keyword evidence="11" id="KW-1185">Reference proteome</keyword>
<feature type="transmembrane region" description="Helical" evidence="8">
    <location>
        <begin position="370"/>
        <end position="387"/>
    </location>
</feature>
<comment type="subcellular location">
    <subcellularLocation>
        <location evidence="1">Cell membrane</location>
        <topology evidence="1">Multi-pass membrane protein</topology>
    </subcellularLocation>
</comment>
<evidence type="ECO:0000256" key="1">
    <source>
        <dbReference type="ARBA" id="ARBA00004651"/>
    </source>
</evidence>
<dbReference type="GO" id="GO:0009103">
    <property type="term" value="P:lipopolysaccharide biosynthetic process"/>
    <property type="evidence" value="ECO:0007669"/>
    <property type="project" value="TreeGrafter"/>
</dbReference>
<feature type="transmembrane region" description="Helical" evidence="8">
    <location>
        <begin position="312"/>
        <end position="333"/>
    </location>
</feature>
<evidence type="ECO:0000313" key="10">
    <source>
        <dbReference type="EMBL" id="TCI08819.1"/>
    </source>
</evidence>
<evidence type="ECO:0000256" key="5">
    <source>
        <dbReference type="ARBA" id="ARBA00022692"/>
    </source>
</evidence>
<keyword evidence="5 8" id="KW-0812">Transmembrane</keyword>
<dbReference type="RefSeq" id="WP_131410614.1">
    <property type="nucleotide sequence ID" value="NZ_SJTG01000003.1"/>
</dbReference>
<evidence type="ECO:0000256" key="8">
    <source>
        <dbReference type="SAM" id="Phobius"/>
    </source>
</evidence>
<organism evidence="10 11">
    <name type="scientific">Dyella soli</name>
    <dbReference type="NCBI Taxonomy" id="522319"/>
    <lineage>
        <taxon>Bacteria</taxon>
        <taxon>Pseudomonadati</taxon>
        <taxon>Pseudomonadota</taxon>
        <taxon>Gammaproteobacteria</taxon>
        <taxon>Lysobacterales</taxon>
        <taxon>Rhodanobacteraceae</taxon>
        <taxon>Dyella</taxon>
    </lineage>
</organism>
<keyword evidence="6 8" id="KW-1133">Transmembrane helix</keyword>
<keyword evidence="2" id="KW-1003">Cell membrane</keyword>
<evidence type="ECO:0000256" key="4">
    <source>
        <dbReference type="ARBA" id="ARBA00022679"/>
    </source>
</evidence>